<keyword evidence="1" id="KW-0175">Coiled coil</keyword>
<dbReference type="AlphaFoldDB" id="B7L2X0"/>
<evidence type="ECO:0000256" key="1">
    <source>
        <dbReference type="SAM" id="Coils"/>
    </source>
</evidence>
<organism evidence="2 3">
    <name type="scientific">Methylorubrum extorquens (strain CM4 / NCIMB 13688)</name>
    <name type="common">Methylobacterium extorquens</name>
    <dbReference type="NCBI Taxonomy" id="440085"/>
    <lineage>
        <taxon>Bacteria</taxon>
        <taxon>Pseudomonadati</taxon>
        <taxon>Pseudomonadota</taxon>
        <taxon>Alphaproteobacteria</taxon>
        <taxon>Hyphomicrobiales</taxon>
        <taxon>Methylobacteriaceae</taxon>
        <taxon>Methylorubrum</taxon>
    </lineage>
</organism>
<reference evidence="2 3" key="1">
    <citation type="submission" date="2008-12" db="EMBL/GenBank/DDBJ databases">
        <title>Complete sequence of plasmid1 of Methylobacterium chloromethanicum CM4.</title>
        <authorList>
            <consortium name="US DOE Joint Genome Institute"/>
            <person name="Lucas S."/>
            <person name="Copeland A."/>
            <person name="Lapidus A."/>
            <person name="Glavina del Rio T."/>
            <person name="Dalin E."/>
            <person name="Tice H."/>
            <person name="Bruce D."/>
            <person name="Goodwin L."/>
            <person name="Pitluck S."/>
            <person name="Chertkov O."/>
            <person name="Brettin T."/>
            <person name="Detter J.C."/>
            <person name="Han C."/>
            <person name="Larimer F."/>
            <person name="Land M."/>
            <person name="Hauser L."/>
            <person name="Kyrpides N."/>
            <person name="Mikhailova N."/>
            <person name="Marx C."/>
            <person name="Richardson P."/>
        </authorList>
    </citation>
    <scope>NUCLEOTIDE SEQUENCE [LARGE SCALE GENOMIC DNA]</scope>
    <source>
        <strain evidence="3">CM4 / NCIMB 13688</strain>
        <plasmid evidence="2 3">pCMU01</plasmid>
    </source>
</reference>
<feature type="coiled-coil region" evidence="1">
    <location>
        <begin position="60"/>
        <end position="87"/>
    </location>
</feature>
<dbReference type="RefSeq" id="WP_012606081.1">
    <property type="nucleotide sequence ID" value="NC_011758.1"/>
</dbReference>
<dbReference type="KEGG" id="mch:Mchl_5421"/>
<keyword evidence="2" id="KW-0614">Plasmid</keyword>
<protein>
    <submittedName>
        <fullName evidence="2">Uncharacterized protein</fullName>
    </submittedName>
</protein>
<dbReference type="Proteomes" id="UP000002385">
    <property type="component" value="Plasmid pCMU01"/>
</dbReference>
<sequence length="165" mass="18010">MVYVPTDLHRTVKRLALDDRKSASYIYVMAIAEYLATRGIQVASSTHPPAVRPAPKRAVIDDLVDALDRQERRTDEILRRMDEARADRLPEAPPTKPAGAKVAEAMRVLLATLKSAGPDGIESRELASTLRAAGIRSGTEEAAKAVLHAAGLVRNAKRRWHLADG</sequence>
<dbReference type="EMBL" id="CP001299">
    <property type="protein sequence ID" value="ACK86178.1"/>
    <property type="molecule type" value="Genomic_DNA"/>
</dbReference>
<geneLocation type="plasmid" evidence="2 3">
    <name>pCMU01</name>
</geneLocation>
<accession>B7L2X0</accession>
<gene>
    <name evidence="2" type="ordered locus">Mchl_5421</name>
</gene>
<proteinExistence type="predicted"/>
<dbReference type="HOGENOM" id="CLU_1608897_0_0_5"/>
<evidence type="ECO:0000313" key="2">
    <source>
        <dbReference type="EMBL" id="ACK86178.1"/>
    </source>
</evidence>
<name>B7L2X0_METC4</name>
<evidence type="ECO:0000313" key="3">
    <source>
        <dbReference type="Proteomes" id="UP000002385"/>
    </source>
</evidence>
<reference evidence="2 3" key="2">
    <citation type="journal article" date="2012" name="J. Bacteriol.">
        <title>Complete genome sequences of six strains of the genus Methylobacterium.</title>
        <authorList>
            <person name="Marx C.J."/>
            <person name="Bringel F."/>
            <person name="Chistoserdova L."/>
            <person name="Moulin L."/>
            <person name="Farhan Ul Haque M."/>
            <person name="Fleischman D.E."/>
            <person name="Gruffaz C."/>
            <person name="Jourand P."/>
            <person name="Knief C."/>
            <person name="Lee M.C."/>
            <person name="Muller E.E."/>
            <person name="Nadalig T."/>
            <person name="Peyraud R."/>
            <person name="Roselli S."/>
            <person name="Russ L."/>
            <person name="Goodwin L.A."/>
            <person name="Ivanova N."/>
            <person name="Kyrpides N."/>
            <person name="Lajus A."/>
            <person name="Land M.L."/>
            <person name="Medigue C."/>
            <person name="Mikhailova N."/>
            <person name="Nolan M."/>
            <person name="Woyke T."/>
            <person name="Stolyar S."/>
            <person name="Vorholt J.A."/>
            <person name="Vuilleumier S."/>
        </authorList>
    </citation>
    <scope>NUCLEOTIDE SEQUENCE [LARGE SCALE GENOMIC DNA]</scope>
    <source>
        <strain evidence="3">CM4 / NCIMB 13688</strain>
        <plasmid evidence="2 3">pCMU01</plasmid>
    </source>
</reference>